<evidence type="ECO:0000313" key="1">
    <source>
        <dbReference type="EMBL" id="MEJ8639776.1"/>
    </source>
</evidence>
<sequence>MEEPGFLVLLAGGRERETEVIRALRAVTGLSLWNSKLLLDSAPVAITEPDWLETAQDAAGSLEAAGAHVTVLCDWCDRTITREAGPLDPAPCSGPWPPEACRASCPPAMDWVRPLLTEPQPDLGDTL</sequence>
<dbReference type="Proteomes" id="UP001377168">
    <property type="component" value="Unassembled WGS sequence"/>
</dbReference>
<proteinExistence type="predicted"/>
<reference evidence="1" key="1">
    <citation type="submission" date="2024-03" db="EMBL/GenBank/DDBJ databases">
        <title>Novel Streptomyces species of biotechnological and ecological value are a feature of Machair soil.</title>
        <authorList>
            <person name="Prole J.R."/>
            <person name="Goodfellow M."/>
            <person name="Allenby N."/>
            <person name="Ward A.C."/>
        </authorList>
    </citation>
    <scope>NUCLEOTIDE SEQUENCE</scope>
    <source>
        <strain evidence="1">MS2.AVA.5</strain>
    </source>
</reference>
<comment type="caution">
    <text evidence="1">The sequence shown here is derived from an EMBL/GenBank/DDBJ whole genome shotgun (WGS) entry which is preliminary data.</text>
</comment>
<keyword evidence="1" id="KW-0687">Ribonucleoprotein</keyword>
<keyword evidence="2" id="KW-1185">Reference proteome</keyword>
<keyword evidence="1" id="KW-0689">Ribosomal protein</keyword>
<gene>
    <name evidence="1" type="ORF">WKI67_41255</name>
</gene>
<organism evidence="1 2">
    <name type="scientific">Streptomyces achmelvichensis</name>
    <dbReference type="NCBI Taxonomy" id="3134111"/>
    <lineage>
        <taxon>Bacteria</taxon>
        <taxon>Bacillati</taxon>
        <taxon>Actinomycetota</taxon>
        <taxon>Actinomycetes</taxon>
        <taxon>Kitasatosporales</taxon>
        <taxon>Streptomycetaceae</taxon>
        <taxon>Streptomyces</taxon>
    </lineage>
</organism>
<evidence type="ECO:0000313" key="2">
    <source>
        <dbReference type="Proteomes" id="UP001377168"/>
    </source>
</evidence>
<accession>A0ACC6Q876</accession>
<protein>
    <submittedName>
        <fullName evidence="1">Ribosomal protein L7/L12</fullName>
    </submittedName>
</protein>
<dbReference type="EMBL" id="JBBKAJ010000022">
    <property type="protein sequence ID" value="MEJ8639776.1"/>
    <property type="molecule type" value="Genomic_DNA"/>
</dbReference>
<name>A0ACC6Q876_9ACTN</name>